<dbReference type="AlphaFoldDB" id="A0A927IGK6"/>
<evidence type="ECO:0000313" key="1">
    <source>
        <dbReference type="EMBL" id="MBD5778904.1"/>
    </source>
</evidence>
<protein>
    <submittedName>
        <fullName evidence="1">Uncharacterized protein</fullName>
    </submittedName>
</protein>
<dbReference type="RefSeq" id="WP_191616030.1">
    <property type="nucleotide sequence ID" value="NZ_JACYFG010000006.1"/>
</dbReference>
<evidence type="ECO:0000313" key="2">
    <source>
        <dbReference type="Proteomes" id="UP000622317"/>
    </source>
</evidence>
<name>A0A927IGK6_9BACT</name>
<comment type="caution">
    <text evidence="1">The sequence shown here is derived from an EMBL/GenBank/DDBJ whole genome shotgun (WGS) entry which is preliminary data.</text>
</comment>
<reference evidence="1" key="1">
    <citation type="submission" date="2020-09" db="EMBL/GenBank/DDBJ databases">
        <title>Pelagicoccus enzymogenes sp. nov. with an EPS production, isolated from marine sediment.</title>
        <authorList>
            <person name="Feng X."/>
        </authorList>
    </citation>
    <scope>NUCLEOTIDE SEQUENCE</scope>
    <source>
        <strain evidence="1">NFK12</strain>
    </source>
</reference>
<proteinExistence type="predicted"/>
<organism evidence="1 2">
    <name type="scientific">Pelagicoccus enzymogenes</name>
    <dbReference type="NCBI Taxonomy" id="2773457"/>
    <lineage>
        <taxon>Bacteria</taxon>
        <taxon>Pseudomonadati</taxon>
        <taxon>Verrucomicrobiota</taxon>
        <taxon>Opitutia</taxon>
        <taxon>Puniceicoccales</taxon>
        <taxon>Pelagicoccaceae</taxon>
        <taxon>Pelagicoccus</taxon>
    </lineage>
</organism>
<sequence>MYVRAIILGCFLFAIALAGEQARLRFTQAKLDAEHYQDSPLSIHTAGTIIKYTAHAEFEFPLDSALFAAYENSYSPRLVRYLTYHHGSVIPFWETPPELRFELDMLTQLLTKQRSFTVVNNFTGVRHTRFQILPESERYLFAYAFEDGTIFYEEEKWDSRLGPQLILVNTTDYSLPSLEIGLDTICLCKQRIRQVSTEQLSMNLDRAQPDLSIEFLRLMANPDTTVY</sequence>
<keyword evidence="2" id="KW-1185">Reference proteome</keyword>
<accession>A0A927IGK6</accession>
<dbReference type="EMBL" id="JACYFG010000006">
    <property type="protein sequence ID" value="MBD5778904.1"/>
    <property type="molecule type" value="Genomic_DNA"/>
</dbReference>
<dbReference type="Proteomes" id="UP000622317">
    <property type="component" value="Unassembled WGS sequence"/>
</dbReference>
<gene>
    <name evidence="1" type="ORF">IEN85_05325</name>
</gene>